<feature type="region of interest" description="Disordered" evidence="1">
    <location>
        <begin position="18"/>
        <end position="65"/>
    </location>
</feature>
<evidence type="ECO:0000313" key="5">
    <source>
        <dbReference type="Proteomes" id="UP001365128"/>
    </source>
</evidence>
<keyword evidence="3" id="KW-0732">Signal</keyword>
<evidence type="ECO:0000256" key="1">
    <source>
        <dbReference type="SAM" id="MobiDB-lite"/>
    </source>
</evidence>
<keyword evidence="2" id="KW-1133">Transmembrane helix</keyword>
<reference evidence="4 5" key="1">
    <citation type="submission" date="2024-04" db="EMBL/GenBank/DDBJ databases">
        <title>Phyllosticta paracitricarpa is synonymous to the EU quarantine fungus P. citricarpa based on phylogenomic analyses.</title>
        <authorList>
            <consortium name="Lawrence Berkeley National Laboratory"/>
            <person name="Van Ingen-Buijs V.A."/>
            <person name="Van Westerhoven A.C."/>
            <person name="Haridas S."/>
            <person name="Skiadas P."/>
            <person name="Martin F."/>
            <person name="Groenewald J.Z."/>
            <person name="Crous P.W."/>
            <person name="Seidl M.F."/>
        </authorList>
    </citation>
    <scope>NUCLEOTIDE SEQUENCE [LARGE SCALE GENOMIC DNA]</scope>
    <source>
        <strain evidence="4 5">CBS 122670</strain>
    </source>
</reference>
<name>A0ABR1MP97_9PEZI</name>
<feature type="compositionally biased region" description="Basic and acidic residues" evidence="1">
    <location>
        <begin position="44"/>
        <end position="65"/>
    </location>
</feature>
<keyword evidence="5" id="KW-1185">Reference proteome</keyword>
<feature type="transmembrane region" description="Helical" evidence="2">
    <location>
        <begin position="221"/>
        <end position="238"/>
    </location>
</feature>
<protein>
    <submittedName>
        <fullName evidence="4">Uncharacterized protein</fullName>
    </submittedName>
</protein>
<comment type="caution">
    <text evidence="4">The sequence shown here is derived from an EMBL/GenBank/DDBJ whole genome shotgun (WGS) entry which is preliminary data.</text>
</comment>
<keyword evidence="2" id="KW-0812">Transmembrane</keyword>
<evidence type="ECO:0000256" key="3">
    <source>
        <dbReference type="SAM" id="SignalP"/>
    </source>
</evidence>
<organism evidence="4 5">
    <name type="scientific">Phyllosticta citricarpa</name>
    <dbReference type="NCBI Taxonomy" id="55181"/>
    <lineage>
        <taxon>Eukaryota</taxon>
        <taxon>Fungi</taxon>
        <taxon>Dikarya</taxon>
        <taxon>Ascomycota</taxon>
        <taxon>Pezizomycotina</taxon>
        <taxon>Dothideomycetes</taxon>
        <taxon>Dothideomycetes incertae sedis</taxon>
        <taxon>Botryosphaeriales</taxon>
        <taxon>Phyllostictaceae</taxon>
        <taxon>Phyllosticta</taxon>
    </lineage>
</organism>
<evidence type="ECO:0000256" key="2">
    <source>
        <dbReference type="SAM" id="Phobius"/>
    </source>
</evidence>
<dbReference type="Proteomes" id="UP001365128">
    <property type="component" value="Unassembled WGS sequence"/>
</dbReference>
<dbReference type="EMBL" id="JBBPDW010000002">
    <property type="protein sequence ID" value="KAK7555558.1"/>
    <property type="molecule type" value="Genomic_DNA"/>
</dbReference>
<sequence length="251" mass="28179">MDVMVMLLFMMTMMRSRRVGGSGPAPGSSEASGKGGKGKKKAERKREQQYQKIRDQKGKQRSDHHQIAGSVVVAMPSSVFLPTTVPISTPPKAARGPDTALPCAAGGNERRADIDREGVRDVPWAGRCRRAALHWPPRPVEMCITHGRSPRYRREAQPQPSQAGQRAIGPFVALWRLASSRRRLSRCRQLAIVVRSFHRPAVRLFGLRRACVYRCCIWTCWGMAVVLMSPWLAGWSSLPQSNERTKRRKEL</sequence>
<gene>
    <name evidence="4" type="ORF">IWX46DRAFT_659188</name>
</gene>
<feature type="signal peptide" evidence="3">
    <location>
        <begin position="1"/>
        <end position="16"/>
    </location>
</feature>
<accession>A0ABR1MP97</accession>
<feature type="chain" id="PRO_5045318847" evidence="3">
    <location>
        <begin position="17"/>
        <end position="251"/>
    </location>
</feature>
<proteinExistence type="predicted"/>
<evidence type="ECO:0000313" key="4">
    <source>
        <dbReference type="EMBL" id="KAK7555558.1"/>
    </source>
</evidence>
<keyword evidence="2" id="KW-0472">Membrane</keyword>